<protein>
    <recommendedName>
        <fullName evidence="4">Fam-a protein</fullName>
    </recommendedName>
</protein>
<keyword evidence="1" id="KW-0732">Signal</keyword>
<feature type="chain" id="PRO_5008750728" description="Fam-a protein" evidence="1">
    <location>
        <begin position="19"/>
        <end position="248"/>
    </location>
</feature>
<reference evidence="2 3" key="1">
    <citation type="submission" date="2016-08" db="EMBL/GenBank/DDBJ databases">
        <authorList>
            <consortium name="Pathogen Informatics"/>
        </authorList>
    </citation>
    <scope>NUCLEOTIDE SEQUENCE [LARGE SCALE GENOMIC DNA]</scope>
    <source>
        <strain evidence="2 3">AJ</strain>
    </source>
</reference>
<proteinExistence type="predicted"/>
<evidence type="ECO:0000313" key="3">
    <source>
        <dbReference type="Proteomes" id="UP000507163"/>
    </source>
</evidence>
<dbReference type="EMBL" id="LT608179">
    <property type="protein sequence ID" value="SCM06373.1"/>
    <property type="molecule type" value="Genomic_DNA"/>
</dbReference>
<organism evidence="2 3">
    <name type="scientific">Plasmodium chabaudi chabaudi</name>
    <dbReference type="NCBI Taxonomy" id="31271"/>
    <lineage>
        <taxon>Eukaryota</taxon>
        <taxon>Sar</taxon>
        <taxon>Alveolata</taxon>
        <taxon>Apicomplexa</taxon>
        <taxon>Aconoidasida</taxon>
        <taxon>Haemosporida</taxon>
        <taxon>Plasmodiidae</taxon>
        <taxon>Plasmodium</taxon>
        <taxon>Plasmodium (Vinckeia)</taxon>
    </lineage>
</organism>
<feature type="signal peptide" evidence="1">
    <location>
        <begin position="1"/>
        <end position="18"/>
    </location>
</feature>
<dbReference type="Proteomes" id="UP000507163">
    <property type="component" value="Chromosome 13"/>
</dbReference>
<evidence type="ECO:0008006" key="4">
    <source>
        <dbReference type="Google" id="ProtNLM"/>
    </source>
</evidence>
<gene>
    <name evidence="2" type="ORF">PCHAJ_000416800</name>
</gene>
<accession>A0A1C6XPA1</accession>
<evidence type="ECO:0000313" key="2">
    <source>
        <dbReference type="EMBL" id="SCM06373.1"/>
    </source>
</evidence>
<name>A0A1C6XPA1_PLACU</name>
<sequence length="248" mass="29255">MWNRYLLLLACIVLGINAHLPKKGNRKGNVESLKKKVSGYAKNYKQSYLLKSDDVLGTYKIDAYVHCDDAFEKEFKWNIYRNSHNANDFSLRTCRMKKKFNKAYNDDSFSVKKIFSDANIIYQQFIRKFSVFKFNITLKKNRRLEIEKKNDISNSIMSSLSNMVVTKKTQLTSEIPRWRLSFNYITGMKKLIVIIPKHLPGVNMRIYYVIVAYQKYYSRLFNSIGDIYIQFEGGYKKHNVGYFTMNPV</sequence>
<evidence type="ECO:0000256" key="1">
    <source>
        <dbReference type="SAM" id="SignalP"/>
    </source>
</evidence>
<dbReference type="AlphaFoldDB" id="A0A1C6XPA1"/>